<proteinExistence type="predicted"/>
<dbReference type="Gene3D" id="3.60.15.10">
    <property type="entry name" value="Ribonuclease Z/Hydroxyacylglutathione hydrolase-like"/>
    <property type="match status" value="1"/>
</dbReference>
<feature type="domain" description="Metallo-beta-lactamase" evidence="1">
    <location>
        <begin position="105"/>
        <end position="263"/>
    </location>
</feature>
<dbReference type="Gene3D" id="3.30.70.20">
    <property type="match status" value="1"/>
</dbReference>
<evidence type="ECO:0000313" key="3">
    <source>
        <dbReference type="Proteomes" id="UP000231912"/>
    </source>
</evidence>
<accession>A0A2M9ZH80</accession>
<dbReference type="AlphaFoldDB" id="A0A2M9ZH80"/>
<dbReference type="Pfam" id="PF13370">
    <property type="entry name" value="Fer4_13"/>
    <property type="match status" value="1"/>
</dbReference>
<organism evidence="2 3">
    <name type="scientific">Leptospira wolffii</name>
    <dbReference type="NCBI Taxonomy" id="409998"/>
    <lineage>
        <taxon>Bacteria</taxon>
        <taxon>Pseudomonadati</taxon>
        <taxon>Spirochaetota</taxon>
        <taxon>Spirochaetia</taxon>
        <taxon>Leptospirales</taxon>
        <taxon>Leptospiraceae</taxon>
        <taxon>Leptospira</taxon>
    </lineage>
</organism>
<evidence type="ECO:0000313" key="2">
    <source>
        <dbReference type="EMBL" id="PJZ67790.1"/>
    </source>
</evidence>
<protein>
    <submittedName>
        <fullName evidence="2">MBL fold metallo-hydrolase</fullName>
    </submittedName>
</protein>
<reference evidence="2 3" key="1">
    <citation type="submission" date="2017-07" db="EMBL/GenBank/DDBJ databases">
        <title>Leptospira spp. isolated from tropical soils.</title>
        <authorList>
            <person name="Thibeaux R."/>
            <person name="Iraola G."/>
            <person name="Ferres I."/>
            <person name="Bierque E."/>
            <person name="Girault D."/>
            <person name="Soupe-Gilbert M.-E."/>
            <person name="Picardeau M."/>
            <person name="Goarant C."/>
        </authorList>
    </citation>
    <scope>NUCLEOTIDE SEQUENCE [LARGE SCALE GENOMIC DNA]</scope>
    <source>
        <strain evidence="2 3">FH2-C-A2</strain>
    </source>
</reference>
<dbReference type="Proteomes" id="UP000231912">
    <property type="component" value="Unassembled WGS sequence"/>
</dbReference>
<sequence length="289" mass="33186">MATLAKKRSENLPGSFYVDSSCIDCETCRILAPEIFGEDSIGSFVKKQPQSKQEEFHALQALVACPTTSIGTVDRLDLNEAKSSFPRKIEENIYHCGFHSRSSFGAFSYLIVREEGNVLVDSPRFIPSLAERIREMGGIRYHFLTHRDDIADHEKYHGEFGTKRIIHEGDLSSLPEAEIRVSGDNPFYLEKDLVVIPVPGHTRGHSVLLYKNNFLFTGDHLAYDPKRERLVAFRNACWYSWEKQIRSMEILENYDFTYVLPGHGYPSPKMSREDKKAKLKACIEWMKNR</sequence>
<dbReference type="SUPFAM" id="SSF54862">
    <property type="entry name" value="4Fe-4S ferredoxins"/>
    <property type="match status" value="1"/>
</dbReference>
<dbReference type="EMBL" id="NPDT01000001">
    <property type="protein sequence ID" value="PJZ67790.1"/>
    <property type="molecule type" value="Genomic_DNA"/>
</dbReference>
<dbReference type="SUPFAM" id="SSF56281">
    <property type="entry name" value="Metallo-hydrolase/oxidoreductase"/>
    <property type="match status" value="1"/>
</dbReference>
<dbReference type="PANTHER" id="PTHR42773:SF1">
    <property type="entry name" value="METALLO-BETA-LACTAMASE FAMILY PROTEIN"/>
    <property type="match status" value="1"/>
</dbReference>
<dbReference type="RefSeq" id="WP_100758205.1">
    <property type="nucleotide sequence ID" value="NZ_NPDT01000001.1"/>
</dbReference>
<gene>
    <name evidence="2" type="ORF">CH371_07300</name>
</gene>
<dbReference type="CDD" id="cd07727">
    <property type="entry name" value="YmaE-like_MBL-fold"/>
    <property type="match status" value="1"/>
</dbReference>
<dbReference type="PANTHER" id="PTHR42773">
    <property type="entry name" value="METALLO-BETA-LACTAMASE-RELATED"/>
    <property type="match status" value="1"/>
</dbReference>
<dbReference type="InterPro" id="IPR036866">
    <property type="entry name" value="RibonucZ/Hydroxyglut_hydro"/>
</dbReference>
<name>A0A2M9ZH80_9LEPT</name>
<dbReference type="SMART" id="SM00849">
    <property type="entry name" value="Lactamase_B"/>
    <property type="match status" value="1"/>
</dbReference>
<dbReference type="GO" id="GO:0016787">
    <property type="term" value="F:hydrolase activity"/>
    <property type="evidence" value="ECO:0007669"/>
    <property type="project" value="UniProtKB-KW"/>
</dbReference>
<keyword evidence="2" id="KW-0378">Hydrolase</keyword>
<comment type="caution">
    <text evidence="2">The sequence shown here is derived from an EMBL/GenBank/DDBJ whole genome shotgun (WGS) entry which is preliminary data.</text>
</comment>
<dbReference type="InterPro" id="IPR001279">
    <property type="entry name" value="Metallo-B-lactamas"/>
</dbReference>
<evidence type="ECO:0000259" key="1">
    <source>
        <dbReference type="SMART" id="SM00849"/>
    </source>
</evidence>